<protein>
    <recommendedName>
        <fullName evidence="3">Protein phosphatase 2C-like protein</fullName>
    </recommendedName>
</protein>
<name>A0A2U0ULQ4_9BACT</name>
<dbReference type="RefSeq" id="WP_116615667.1">
    <property type="nucleotide sequence ID" value="NZ_CAMQYP010000103.1"/>
</dbReference>
<gene>
    <name evidence="1" type="ORF">C7379_10286</name>
</gene>
<organism evidence="1 2">
    <name type="scientific">Hallella colorans</name>
    <dbReference type="NCBI Taxonomy" id="1703337"/>
    <lineage>
        <taxon>Bacteria</taxon>
        <taxon>Pseudomonadati</taxon>
        <taxon>Bacteroidota</taxon>
        <taxon>Bacteroidia</taxon>
        <taxon>Bacteroidales</taxon>
        <taxon>Prevotellaceae</taxon>
        <taxon>Hallella</taxon>
    </lineage>
</organism>
<evidence type="ECO:0000313" key="2">
    <source>
        <dbReference type="Proteomes" id="UP000245870"/>
    </source>
</evidence>
<dbReference type="EMBL" id="QENY01000002">
    <property type="protein sequence ID" value="PVX58568.1"/>
    <property type="molecule type" value="Genomic_DNA"/>
</dbReference>
<keyword evidence="2" id="KW-1185">Reference proteome</keyword>
<comment type="caution">
    <text evidence="1">The sequence shown here is derived from an EMBL/GenBank/DDBJ whole genome shotgun (WGS) entry which is preliminary data.</text>
</comment>
<evidence type="ECO:0008006" key="3">
    <source>
        <dbReference type="Google" id="ProtNLM"/>
    </source>
</evidence>
<evidence type="ECO:0000313" key="1">
    <source>
        <dbReference type="EMBL" id="PVX58568.1"/>
    </source>
</evidence>
<dbReference type="Proteomes" id="UP000245870">
    <property type="component" value="Unassembled WGS sequence"/>
</dbReference>
<dbReference type="AlphaFoldDB" id="A0A2U0ULQ4"/>
<accession>A0A2U0ULQ4</accession>
<reference evidence="1 2" key="1">
    <citation type="submission" date="2018-05" db="EMBL/GenBank/DDBJ databases">
        <title>Genomic Encyclopedia of Type Strains, Phase IV (KMG-IV): sequencing the most valuable type-strain genomes for metagenomic binning, comparative biology and taxonomic classification.</title>
        <authorList>
            <person name="Goeker M."/>
        </authorList>
    </citation>
    <scope>NUCLEOTIDE SEQUENCE [LARGE SCALE GENOMIC DNA]</scope>
    <source>
        <strain evidence="1 2">DSM 100333</strain>
    </source>
</reference>
<sequence>MKIIERQLIGKHTQSDCEDGIVVTPHFVAVIDGSTSKTRHRFNADMSNGRHCMKMIANFIRKMKIDILLDDFCDQITEIIRSEYLTNSNNRPENQIINNYIPPHERLCASVVIYSEAHRQIWMIGDCQAMVDGQLHENGKPYEASMAARRAACFRSCQLAHNDMTDGLTIVHDYARDAILPHLIKAMDGQNKTFAVIDGYPIFRDGIKVISIDKNLSEIVLASDGYPMLKSTLAESEAALSEQLARDPFNIGDFKATKGLMRGNHSFDDRAYVRFLT</sequence>
<dbReference type="OrthoDB" id="508128at2"/>
<proteinExistence type="predicted"/>